<evidence type="ECO:0000313" key="2">
    <source>
        <dbReference type="Proteomes" id="UP001056778"/>
    </source>
</evidence>
<keyword evidence="1" id="KW-0378">Hydrolase</keyword>
<keyword evidence="1" id="KW-0067">ATP-binding</keyword>
<sequence>MNELLRQGFSEPTAIQAQGWPIVLSGRDLVGIAQTGSGKTLAYMLPAAVHINNQQRAQRGEGPIALILAPTRELAQQIQKVAREFGASTMIRNTCIFGGSPKGPQARDLERGVEVVIATPGRLIDFLEKGTTNLARCTYLVLDEADRMLDMGFEPQIRKIITQIRPDRQVNVGSLMLTANHNIRQIIEVCEEHDKEGKLMGLLKEIGSDLDDITKCVRREGYSAISIHGDKSQPERDYVLSEFRTGKSTILVATDVAARGLDVEDVKYVINYDYPNSSEDYVHRIGRTGRCQQAGTAYAFFTSINQRQAKDLIAVLEEAAQPINPQLQEMAMSARSNQNNRNRWQNRNKENSSPNSSSGSSTRAKTWTNKNITNDNRPIKNTTGPNGSNANNRSSDNPRGPKHYQNSYQSTYHNSQYQSGQSYGYGQMNNGYQGGNGLPVESSPHECPSSKETQTASTDAEAVELLPKESPILLEILKLVNLTKTMVSNIVANMNSLTPALRSREMREEEEEEIFKFPMNTLDDLNTFNSLISENPDKQKQLERMFTSLGGKTPKKFITRCLSELFGVNLACKCSWTGAKGNYPIQIMSKRCQKENKKRLVSNCSIGKVNLQKIDENAALNSIIGISNVKRWNELKNAFSCKSNEEFVKILLDFAQKHIIRDQIDIDKLCDEHITKSPRNGYGSTNSLESYENINVIQNSQLKIEKPKTISLYNEHENNLVNSYITENAFFEVGCIEPPKESNGIIEEEIVLKLEDIENNKDNTNVNINFSVNIEQPPLVKQAKCKKKELSGPKENKKQKVATKNDKNKKKVDIDIRKAPEFNVQITHKEKENELVEDDADAKLEKCDVQTSTAANLCNNCGTKHNQDQCLLYTPYYMLNDSITYENWKHKHKEIISKSKSFLDKLDQLENGVQNYDDIKDTFAYLSLPTELCFEDTGTPHGLGVFSKSNLKEFTQMGPIIGKSVKEVDIPEECNMRDLWEIVTTEKSHIYISTADFSDSNWIRFVRPAPLRELRNISAISKDNYLFLITVKAVKSGEELLYWQDDNVSSNKKKLEKTNMSEVLKEFQCKNCLKVLGSRAALQRHLKEVHQKQVDGACACSRCGKTFQNKSNLKIHMLTHSGIKPFKCRENSCAAAFTTKQCLQFHYKKVHGLTEDLMPKIERSVDYTFEAYSGVDELDTSATGSQHNKMLVSNQTEKECHNSSDIDDESMDDENMDDPLALSSPEQIQNNENSTNSDHIPTVTETTYTSNVKILTKGSKKWIADEPLEILKSDIYHIDKLKQCKNEESGSLALETEETQTYDNQKINTNLNTFNRHESSNASLLVEAALDSVCSEPNIDIDVNSTTNCTDSLVNNLYTLSHADALPDVTYSHSVDMNESNDINLISPSVNDHISVTDDLSDELRHTQSIGIDYSGFQQDDFSPPNSPNLQTRNNFVRDYINDNVNSPQNNQYETSLSKNVSPAASPPRYNFSHNINPDHISSDDSNGIGVQNLSIHNTKENIQLDLSIYKSHYNLDTSNFQFRKDFRIKFDAADIDRKLYLVGVDNLAKPYDDTHKFTLSETTSQNDIDNLRVLSDINQDIKHKDEIVESTLRTNLSDIRKFDLDLDLRVKPYENVDMDLRNRNAYDNTVDEFRIKNYDIVDNLETRNNLDGRNLLENDFRPDRSFDHLVLNATELQGLDMSARSYHNYSSLNRYHHLYSDMDRSTVDLRLNYNSPSQTYSHTDILRVVSLDLTPPGRHSVDLSLRSHQISNTRLLTDHSIQSNPHRIALDQSRILTSDLNATRLPPERLLGVSDISNRILSDHSTNRLLTNDSTNRLLGSEQRLLSDDSRLLSEQPRLLDQSRMLSDSRILPPAPNNGTISPVPYAGYSVSPTPYHPTALPARPHVTSPNPPYHHYSSYY</sequence>
<dbReference type="EMBL" id="CM043015">
    <property type="protein sequence ID" value="KAI4470112.1"/>
    <property type="molecule type" value="Genomic_DNA"/>
</dbReference>
<gene>
    <name evidence="1" type="ORF">MML48_1g11892</name>
</gene>
<keyword evidence="1" id="KW-0347">Helicase</keyword>
<protein>
    <submittedName>
        <fullName evidence="1">Atp-dependent rna helicase dbp3</fullName>
    </submittedName>
</protein>
<comment type="caution">
    <text evidence="1">The sequence shown here is derived from an EMBL/GenBank/DDBJ whole genome shotgun (WGS) entry which is preliminary data.</text>
</comment>
<proteinExistence type="predicted"/>
<evidence type="ECO:0000313" key="1">
    <source>
        <dbReference type="EMBL" id="KAI4470112.1"/>
    </source>
</evidence>
<accession>A0ACB9TTM9</accession>
<name>A0ACB9TTM9_HOLOL</name>
<keyword evidence="2" id="KW-1185">Reference proteome</keyword>
<dbReference type="Proteomes" id="UP001056778">
    <property type="component" value="Chromosome 1"/>
</dbReference>
<keyword evidence="1" id="KW-0547">Nucleotide-binding</keyword>
<organism evidence="1 2">
    <name type="scientific">Holotrichia oblita</name>
    <name type="common">Chafer beetle</name>
    <dbReference type="NCBI Taxonomy" id="644536"/>
    <lineage>
        <taxon>Eukaryota</taxon>
        <taxon>Metazoa</taxon>
        <taxon>Ecdysozoa</taxon>
        <taxon>Arthropoda</taxon>
        <taxon>Hexapoda</taxon>
        <taxon>Insecta</taxon>
        <taxon>Pterygota</taxon>
        <taxon>Neoptera</taxon>
        <taxon>Endopterygota</taxon>
        <taxon>Coleoptera</taxon>
        <taxon>Polyphaga</taxon>
        <taxon>Scarabaeiformia</taxon>
        <taxon>Scarabaeidae</taxon>
        <taxon>Melolonthinae</taxon>
        <taxon>Holotrichia</taxon>
    </lineage>
</organism>
<reference evidence="1" key="1">
    <citation type="submission" date="2022-04" db="EMBL/GenBank/DDBJ databases">
        <title>Chromosome-scale genome assembly of Holotrichia oblita Faldermann.</title>
        <authorList>
            <person name="Rongchong L."/>
        </authorList>
    </citation>
    <scope>NUCLEOTIDE SEQUENCE</scope>
    <source>
        <strain evidence="1">81SQS9</strain>
    </source>
</reference>